<dbReference type="Proteomes" id="UP000626180">
    <property type="component" value="Unassembled WGS sequence"/>
</dbReference>
<keyword evidence="3" id="KW-1185">Reference proteome</keyword>
<dbReference type="EMBL" id="JADMCD010000007">
    <property type="protein sequence ID" value="MBF8641859.1"/>
    <property type="molecule type" value="Genomic_DNA"/>
</dbReference>
<dbReference type="Pfam" id="PF01261">
    <property type="entry name" value="AP_endonuc_2"/>
    <property type="match status" value="1"/>
</dbReference>
<dbReference type="PANTHER" id="PTHR12110">
    <property type="entry name" value="HYDROXYPYRUVATE ISOMERASE"/>
    <property type="match status" value="1"/>
</dbReference>
<dbReference type="InterPro" id="IPR013022">
    <property type="entry name" value="Xyl_isomerase-like_TIM-brl"/>
</dbReference>
<keyword evidence="2" id="KW-0456">Lyase</keyword>
<dbReference type="Gene3D" id="3.20.20.150">
    <property type="entry name" value="Divalent-metal-dependent TIM barrel enzymes"/>
    <property type="match status" value="1"/>
</dbReference>
<dbReference type="PANTHER" id="PTHR12110:SF41">
    <property type="entry name" value="INOSOSE DEHYDRATASE"/>
    <property type="match status" value="1"/>
</dbReference>
<dbReference type="NCBIfam" id="TIGR04379">
    <property type="entry name" value="myo_inos_iolE"/>
    <property type="match status" value="1"/>
</dbReference>
<gene>
    <name evidence="2" type="primary">iolE</name>
    <name evidence="2" type="ORF">IRZ65_14320</name>
</gene>
<dbReference type="EC" id="4.2.1.44" evidence="2"/>
<dbReference type="InterPro" id="IPR050312">
    <property type="entry name" value="IolE/XylAMocC-like"/>
</dbReference>
<dbReference type="SUPFAM" id="SSF51658">
    <property type="entry name" value="Xylose isomerase-like"/>
    <property type="match status" value="1"/>
</dbReference>
<dbReference type="RefSeq" id="WP_010795642.1">
    <property type="nucleotide sequence ID" value="NZ_CP069262.1"/>
</dbReference>
<dbReference type="InterPro" id="IPR030823">
    <property type="entry name" value="IolE/MocC"/>
</dbReference>
<organism evidence="2 3">
    <name type="scientific">Pseudomonas luteola</name>
    <dbReference type="NCBI Taxonomy" id="47886"/>
    <lineage>
        <taxon>Bacteria</taxon>
        <taxon>Pseudomonadati</taxon>
        <taxon>Pseudomonadota</taxon>
        <taxon>Gammaproteobacteria</taxon>
        <taxon>Pseudomonadales</taxon>
        <taxon>Pseudomonadaceae</taxon>
        <taxon>Pseudomonas</taxon>
    </lineage>
</organism>
<comment type="caution">
    <text evidence="2">The sequence shown here is derived from an EMBL/GenBank/DDBJ whole genome shotgun (WGS) entry which is preliminary data.</text>
</comment>
<reference evidence="2 3" key="1">
    <citation type="submission" date="2020-10" db="EMBL/GenBank/DDBJ databases">
        <title>Genome sequences of Pseudomonas isolates.</title>
        <authorList>
            <person name="Wessels L."/>
            <person name="Reich F."/>
            <person name="Hammerl J."/>
        </authorList>
    </citation>
    <scope>NUCLEOTIDE SEQUENCE [LARGE SCALE GENOMIC DNA]</scope>
    <source>
        <strain evidence="2 3">20-MO00624-0</strain>
    </source>
</reference>
<protein>
    <submittedName>
        <fullName evidence="2">Myo-inosose-2 dehydratase</fullName>
        <ecNumber evidence="2">4.2.1.44</ecNumber>
    </submittedName>
</protein>
<evidence type="ECO:0000313" key="3">
    <source>
        <dbReference type="Proteomes" id="UP000626180"/>
    </source>
</evidence>
<proteinExistence type="predicted"/>
<name>A0ABS0FNC9_PSELU</name>
<feature type="domain" description="Xylose isomerase-like TIM barrel" evidence="1">
    <location>
        <begin position="34"/>
        <end position="289"/>
    </location>
</feature>
<accession>A0ABS0FNC9</accession>
<evidence type="ECO:0000313" key="2">
    <source>
        <dbReference type="EMBL" id="MBF8641859.1"/>
    </source>
</evidence>
<dbReference type="InterPro" id="IPR036237">
    <property type="entry name" value="Xyl_isomerase-like_sf"/>
</dbReference>
<dbReference type="GO" id="GO:0050114">
    <property type="term" value="F:myo-inosose-2 dehydratase activity"/>
    <property type="evidence" value="ECO:0007669"/>
    <property type="project" value="UniProtKB-EC"/>
</dbReference>
<sequence length="303" mass="33706">MTNSPVKIGINPISWSNDDLPSLGGETPLSTALREGKEIGYQGFELNGKFPKTPEGVRDVLGEYGLELVSGWYSSLMAHRSAEDEIKGIAEHCRLLAENNAKVLVYGEVAGSIQSKRVPLVERPRFYTDEQWKVYGDKLTALARFTQSQGVRLAYHHHMGAYVESPEDIDRLMEVTGEEVGLLFDAGHCYMGGGDPLAVLKKHIDRVCHVHFKDVRKNVVQLARNNQWSFPDCIVNGTFTVPGDGDIEFGPLLDTLYAANYRGWLVVEAEQDPAVAPSYLYAQKGYETLRALVSRANARLTLY</sequence>
<evidence type="ECO:0000259" key="1">
    <source>
        <dbReference type="Pfam" id="PF01261"/>
    </source>
</evidence>